<dbReference type="EMBL" id="AAXG02000019">
    <property type="protein sequence ID" value="EDM99401.1"/>
    <property type="molecule type" value="Genomic_DNA"/>
</dbReference>
<protein>
    <submittedName>
        <fullName evidence="1">Uncharacterized protein</fullName>
    </submittedName>
</protein>
<keyword evidence="2" id="KW-1185">Reference proteome</keyword>
<gene>
    <name evidence="1" type="ORF">BACCAP_02798</name>
</gene>
<evidence type="ECO:0000313" key="2">
    <source>
        <dbReference type="Proteomes" id="UP000003639"/>
    </source>
</evidence>
<sequence>MQGNASPKHKIGWENRIAALVTAPYFTTRSYLMSM</sequence>
<accession>A6NX54</accession>
<reference evidence="1 2" key="2">
    <citation type="submission" date="2007-06" db="EMBL/GenBank/DDBJ databases">
        <title>Draft genome sequence of Pseudoflavonifractor capillosus ATCC 29799.</title>
        <authorList>
            <person name="Sudarsanam P."/>
            <person name="Ley R."/>
            <person name="Guruge J."/>
            <person name="Turnbaugh P.J."/>
            <person name="Mahowald M."/>
            <person name="Liep D."/>
            <person name="Gordon J."/>
        </authorList>
    </citation>
    <scope>NUCLEOTIDE SEQUENCE [LARGE SCALE GENOMIC DNA]</scope>
    <source>
        <strain evidence="1 2">ATCC 29799</strain>
    </source>
</reference>
<name>A6NX54_9FIRM</name>
<dbReference type="AlphaFoldDB" id="A6NX54"/>
<comment type="caution">
    <text evidence="1">The sequence shown here is derived from an EMBL/GenBank/DDBJ whole genome shotgun (WGS) entry which is preliminary data.</text>
</comment>
<organism evidence="1 2">
    <name type="scientific">Pseudoflavonifractor capillosus ATCC 29799</name>
    <dbReference type="NCBI Taxonomy" id="411467"/>
    <lineage>
        <taxon>Bacteria</taxon>
        <taxon>Bacillati</taxon>
        <taxon>Bacillota</taxon>
        <taxon>Clostridia</taxon>
        <taxon>Eubacteriales</taxon>
        <taxon>Oscillospiraceae</taxon>
        <taxon>Pseudoflavonifractor</taxon>
    </lineage>
</organism>
<reference evidence="1 2" key="1">
    <citation type="submission" date="2007-04" db="EMBL/GenBank/DDBJ databases">
        <authorList>
            <person name="Fulton L."/>
            <person name="Clifton S."/>
            <person name="Fulton B."/>
            <person name="Xu J."/>
            <person name="Minx P."/>
            <person name="Pepin K.H."/>
            <person name="Johnson M."/>
            <person name="Thiruvilangam P."/>
            <person name="Bhonagiri V."/>
            <person name="Nash W.E."/>
            <person name="Mardis E.R."/>
            <person name="Wilson R.K."/>
        </authorList>
    </citation>
    <scope>NUCLEOTIDE SEQUENCE [LARGE SCALE GENOMIC DNA]</scope>
    <source>
        <strain evidence="1 2">ATCC 29799</strain>
    </source>
</reference>
<evidence type="ECO:0000313" key="1">
    <source>
        <dbReference type="EMBL" id="EDM99401.1"/>
    </source>
</evidence>
<proteinExistence type="predicted"/>
<dbReference type="Proteomes" id="UP000003639">
    <property type="component" value="Unassembled WGS sequence"/>
</dbReference>